<dbReference type="AlphaFoldDB" id="A0A318JPC1"/>
<accession>A0A318JPC1</accession>
<dbReference type="GO" id="GO:0051213">
    <property type="term" value="F:dioxygenase activity"/>
    <property type="evidence" value="ECO:0007669"/>
    <property type="project" value="UniProtKB-KW"/>
</dbReference>
<dbReference type="Pfam" id="PF00903">
    <property type="entry name" value="Glyoxalase"/>
    <property type="match status" value="1"/>
</dbReference>
<gene>
    <name evidence="2" type="ORF">DFR38_10186</name>
</gene>
<dbReference type="EMBL" id="QJKC01000001">
    <property type="protein sequence ID" value="PXX51029.1"/>
    <property type="molecule type" value="Genomic_DNA"/>
</dbReference>
<evidence type="ECO:0000313" key="2">
    <source>
        <dbReference type="EMBL" id="PXX51029.1"/>
    </source>
</evidence>
<feature type="domain" description="VOC" evidence="1">
    <location>
        <begin position="6"/>
        <end position="131"/>
    </location>
</feature>
<dbReference type="Proteomes" id="UP000248395">
    <property type="component" value="Unassembled WGS sequence"/>
</dbReference>
<sequence>MLSLGKIDHIHVRVTDLAKAQNWYQRVLNLAPDSRYKHMQSGPHGVVMLMNSNGSVRLAISQEDKPVCEPGSVAFLVNGQDFLEWIDQLAGERVIDRAGQTVARDSVVDHQFFCSISFVDPFGNPFEIVSYDHTWLAGKLKLGNKPA</sequence>
<reference evidence="2 3" key="1">
    <citation type="submission" date="2018-05" db="EMBL/GenBank/DDBJ databases">
        <title>Genomic Encyclopedia of Type Strains, Phase IV (KMG-IV): sequencing the most valuable type-strain genomes for metagenomic binning, comparative biology and taxonomic classification.</title>
        <authorList>
            <person name="Goeker M."/>
        </authorList>
    </citation>
    <scope>NUCLEOTIDE SEQUENCE [LARGE SCALE GENOMIC DNA]</scope>
    <source>
        <strain evidence="2 3">DSM 25134</strain>
    </source>
</reference>
<dbReference type="GO" id="GO:0016829">
    <property type="term" value="F:lyase activity"/>
    <property type="evidence" value="ECO:0007669"/>
    <property type="project" value="UniProtKB-KW"/>
</dbReference>
<evidence type="ECO:0000259" key="1">
    <source>
        <dbReference type="PROSITE" id="PS51819"/>
    </source>
</evidence>
<organism evidence="2 3">
    <name type="scientific">Aquitalea magnusonii</name>
    <dbReference type="NCBI Taxonomy" id="332411"/>
    <lineage>
        <taxon>Bacteria</taxon>
        <taxon>Pseudomonadati</taxon>
        <taxon>Pseudomonadota</taxon>
        <taxon>Betaproteobacteria</taxon>
        <taxon>Neisseriales</taxon>
        <taxon>Chromobacteriaceae</taxon>
        <taxon>Aquitalea</taxon>
    </lineage>
</organism>
<dbReference type="SUPFAM" id="SSF54593">
    <property type="entry name" value="Glyoxalase/Bleomycin resistance protein/Dihydroxybiphenyl dioxygenase"/>
    <property type="match status" value="1"/>
</dbReference>
<keyword evidence="2" id="KW-0223">Dioxygenase</keyword>
<dbReference type="InterPro" id="IPR004360">
    <property type="entry name" value="Glyas_Fos-R_dOase_dom"/>
</dbReference>
<keyword evidence="2" id="KW-0560">Oxidoreductase</keyword>
<dbReference type="RefSeq" id="WP_059286705.1">
    <property type="nucleotide sequence ID" value="NZ_LNQU01000102.1"/>
</dbReference>
<dbReference type="PROSITE" id="PS51819">
    <property type="entry name" value="VOC"/>
    <property type="match status" value="1"/>
</dbReference>
<dbReference type="OrthoDB" id="9795618at2"/>
<dbReference type="CDD" id="cd06587">
    <property type="entry name" value="VOC"/>
    <property type="match status" value="1"/>
</dbReference>
<name>A0A318JPC1_9NEIS</name>
<protein>
    <submittedName>
        <fullName evidence="2">Catechol 2,3-dioxygenase-like lactoylglutathione lyase family enzyme</fullName>
    </submittedName>
</protein>
<evidence type="ECO:0000313" key="3">
    <source>
        <dbReference type="Proteomes" id="UP000248395"/>
    </source>
</evidence>
<comment type="caution">
    <text evidence="2">The sequence shown here is derived from an EMBL/GenBank/DDBJ whole genome shotgun (WGS) entry which is preliminary data.</text>
</comment>
<dbReference type="InterPro" id="IPR037523">
    <property type="entry name" value="VOC_core"/>
</dbReference>
<dbReference type="Gene3D" id="3.10.180.10">
    <property type="entry name" value="2,3-Dihydroxybiphenyl 1,2-Dioxygenase, domain 1"/>
    <property type="match status" value="1"/>
</dbReference>
<keyword evidence="2" id="KW-0456">Lyase</keyword>
<proteinExistence type="predicted"/>
<dbReference type="InterPro" id="IPR029068">
    <property type="entry name" value="Glyas_Bleomycin-R_OHBP_Dase"/>
</dbReference>
<keyword evidence="3" id="KW-1185">Reference proteome</keyword>